<feature type="transmembrane region" description="Helical" evidence="1">
    <location>
        <begin position="39"/>
        <end position="56"/>
    </location>
</feature>
<feature type="transmembrane region" description="Helical" evidence="1">
    <location>
        <begin position="162"/>
        <end position="184"/>
    </location>
</feature>
<keyword evidence="1" id="KW-0812">Transmembrane</keyword>
<keyword evidence="1" id="KW-0472">Membrane</keyword>
<keyword evidence="1" id="KW-1133">Transmembrane helix</keyword>
<keyword evidence="2" id="KW-1185">Reference proteome</keyword>
<protein>
    <submittedName>
        <fullName evidence="3">Uncharacterized protein</fullName>
    </submittedName>
</protein>
<evidence type="ECO:0000313" key="2">
    <source>
        <dbReference type="Proteomes" id="UP000887575"/>
    </source>
</evidence>
<name>A0AAF3FJA0_9BILA</name>
<proteinExistence type="predicted"/>
<sequence>MFPTWLFRPRRVAQFRTPVRAENYRICCSVVPTKPMFRFFHYIHLLVILLALTYLIVNRFVFTNPNERLNNYFTKWLIILIYVSITSVIGIISAHCHKPIFIQIHWILMSFYLFPSLVISLFLASISFLSFIPHIGEFFMRAFSDSVGINIRPQKQEDVLKIFIFMTFAAVTFILQLLLSSSYFQYIKERQLEIEMNEAELENGSPLRKKDSEKYKILSMN</sequence>
<dbReference type="WBParaSite" id="MBELARI_LOCUS7042">
    <property type="protein sequence ID" value="MBELARI_LOCUS7042"/>
    <property type="gene ID" value="MBELARI_LOCUS7042"/>
</dbReference>
<reference evidence="3" key="1">
    <citation type="submission" date="2024-02" db="UniProtKB">
        <authorList>
            <consortium name="WormBaseParasite"/>
        </authorList>
    </citation>
    <scope>IDENTIFICATION</scope>
</reference>
<feature type="transmembrane region" description="Helical" evidence="1">
    <location>
        <begin position="76"/>
        <end position="94"/>
    </location>
</feature>
<accession>A0AAF3FJA0</accession>
<dbReference type="AlphaFoldDB" id="A0AAF3FJA0"/>
<feature type="transmembrane region" description="Helical" evidence="1">
    <location>
        <begin position="106"/>
        <end position="132"/>
    </location>
</feature>
<organism evidence="2 3">
    <name type="scientific">Mesorhabditis belari</name>
    <dbReference type="NCBI Taxonomy" id="2138241"/>
    <lineage>
        <taxon>Eukaryota</taxon>
        <taxon>Metazoa</taxon>
        <taxon>Ecdysozoa</taxon>
        <taxon>Nematoda</taxon>
        <taxon>Chromadorea</taxon>
        <taxon>Rhabditida</taxon>
        <taxon>Rhabditina</taxon>
        <taxon>Rhabditomorpha</taxon>
        <taxon>Rhabditoidea</taxon>
        <taxon>Rhabditidae</taxon>
        <taxon>Mesorhabditinae</taxon>
        <taxon>Mesorhabditis</taxon>
    </lineage>
</organism>
<dbReference type="Proteomes" id="UP000887575">
    <property type="component" value="Unassembled WGS sequence"/>
</dbReference>
<evidence type="ECO:0000256" key="1">
    <source>
        <dbReference type="SAM" id="Phobius"/>
    </source>
</evidence>
<evidence type="ECO:0000313" key="3">
    <source>
        <dbReference type="WBParaSite" id="MBELARI_LOCUS7042"/>
    </source>
</evidence>